<dbReference type="PROSITE" id="PS50097">
    <property type="entry name" value="BTB"/>
    <property type="match status" value="1"/>
</dbReference>
<dbReference type="Proteomes" id="UP001492380">
    <property type="component" value="Unassembled WGS sequence"/>
</dbReference>
<reference evidence="3 4" key="1">
    <citation type="submission" date="2024-04" db="EMBL/GenBank/DDBJ databases">
        <title>Phyllosticta paracitricarpa is synonymous to the EU quarantine fungus P. citricarpa based on phylogenomic analyses.</title>
        <authorList>
            <consortium name="Lawrence Berkeley National Laboratory"/>
            <person name="Van Ingen-Buijs V.A."/>
            <person name="Van Westerhoven A.C."/>
            <person name="Haridas S."/>
            <person name="Skiadas P."/>
            <person name="Martin F."/>
            <person name="Groenewald J.Z."/>
            <person name="Crous P.W."/>
            <person name="Seidl M.F."/>
        </authorList>
    </citation>
    <scope>NUCLEOTIDE SEQUENCE [LARGE SCALE GENOMIC DNA]</scope>
    <source>
        <strain evidence="3 4">CBS 123374</strain>
    </source>
</reference>
<feature type="domain" description="BTB" evidence="2">
    <location>
        <begin position="66"/>
        <end position="134"/>
    </location>
</feature>
<evidence type="ECO:0000313" key="4">
    <source>
        <dbReference type="Proteomes" id="UP001492380"/>
    </source>
</evidence>
<dbReference type="InterPro" id="IPR000210">
    <property type="entry name" value="BTB/POZ_dom"/>
</dbReference>
<dbReference type="PANTHER" id="PTHR47843">
    <property type="entry name" value="BTB DOMAIN-CONTAINING PROTEIN-RELATED"/>
    <property type="match status" value="1"/>
</dbReference>
<dbReference type="Gene3D" id="3.30.710.10">
    <property type="entry name" value="Potassium Channel Kv1.1, Chain A"/>
    <property type="match status" value="1"/>
</dbReference>
<dbReference type="CDD" id="cd18186">
    <property type="entry name" value="BTB_POZ_ZBTB_KLHL-like"/>
    <property type="match status" value="1"/>
</dbReference>
<sequence>MEYKANPNVKRPAPPTNNTRSPKRRKALANDPTDMDANNLEKTAGQPDGPNIQKTILSNLETGAYSDLTIRDKDGKEYRVHKHIVCTRCDFFAKAVEGGFKESVSHLIEMNNDSPAALKTLIEYLYTDDYSNPYGSKSLDTVMLHLDAYIIGEIYGVTGLKAIARAAFHKIIATDKSLCPAAAIPLCVERIYESIPEVVPSCKMKTSIAMASVIHLSGLLQDPDFTDKMASIPAFAEDLGKAILHLDRKQVSKCVSCRDKAEGKT</sequence>
<evidence type="ECO:0000256" key="1">
    <source>
        <dbReference type="SAM" id="MobiDB-lite"/>
    </source>
</evidence>
<accession>A0ABR1YIK9</accession>
<dbReference type="Pfam" id="PF00651">
    <property type="entry name" value="BTB"/>
    <property type="match status" value="1"/>
</dbReference>
<evidence type="ECO:0000313" key="3">
    <source>
        <dbReference type="EMBL" id="KAK8230740.1"/>
    </source>
</evidence>
<comment type="caution">
    <text evidence="3">The sequence shown here is derived from an EMBL/GenBank/DDBJ whole genome shotgun (WGS) entry which is preliminary data.</text>
</comment>
<organism evidence="3 4">
    <name type="scientific">Phyllosticta capitalensis</name>
    <dbReference type="NCBI Taxonomy" id="121624"/>
    <lineage>
        <taxon>Eukaryota</taxon>
        <taxon>Fungi</taxon>
        <taxon>Dikarya</taxon>
        <taxon>Ascomycota</taxon>
        <taxon>Pezizomycotina</taxon>
        <taxon>Dothideomycetes</taxon>
        <taxon>Dothideomycetes incertae sedis</taxon>
        <taxon>Botryosphaeriales</taxon>
        <taxon>Phyllostictaceae</taxon>
        <taxon>Phyllosticta</taxon>
    </lineage>
</organism>
<evidence type="ECO:0000259" key="2">
    <source>
        <dbReference type="PROSITE" id="PS50097"/>
    </source>
</evidence>
<dbReference type="EMBL" id="JBBWRZ010000008">
    <property type="protein sequence ID" value="KAK8230740.1"/>
    <property type="molecule type" value="Genomic_DNA"/>
</dbReference>
<dbReference type="InterPro" id="IPR011333">
    <property type="entry name" value="SKP1/BTB/POZ_sf"/>
</dbReference>
<feature type="region of interest" description="Disordered" evidence="1">
    <location>
        <begin position="1"/>
        <end position="52"/>
    </location>
</feature>
<name>A0ABR1YIK9_9PEZI</name>
<keyword evidence="4" id="KW-1185">Reference proteome</keyword>
<protein>
    <recommendedName>
        <fullName evidence="2">BTB domain-containing protein</fullName>
    </recommendedName>
</protein>
<dbReference type="SUPFAM" id="SSF54695">
    <property type="entry name" value="POZ domain"/>
    <property type="match status" value="1"/>
</dbReference>
<dbReference type="PANTHER" id="PTHR47843:SF5">
    <property type="entry name" value="BTB_POZ DOMAIN PROTEIN"/>
    <property type="match status" value="1"/>
</dbReference>
<gene>
    <name evidence="3" type="ORF">HDK90DRAFT_556589</name>
</gene>
<proteinExistence type="predicted"/>